<reference evidence="1" key="1">
    <citation type="submission" date="2018-04" db="EMBL/GenBank/DDBJ databases">
        <title>Draft Genome Sequences of Chryseobacterium lactis NCTC11390T isolated from milk, Chryseobacterium oncorhynchi 701B-08T from rainbow trout, and Chryseobacterium viscerum 687B-08T from diseased fish.</title>
        <authorList>
            <person name="Jeong J.-J."/>
            <person name="Lee Y.J."/>
            <person name="Pathiraja D."/>
            <person name="Park B."/>
            <person name="Choi I.-G."/>
            <person name="Kim K.D."/>
        </authorList>
    </citation>
    <scope>NUCLEOTIDE SEQUENCE [LARGE SCALE GENOMIC DNA]</scope>
    <source>
        <strain evidence="1">701B-08</strain>
    </source>
</reference>
<organism evidence="1 2">
    <name type="scientific">Chryseobacterium oncorhynchi</name>
    <dbReference type="NCBI Taxonomy" id="741074"/>
    <lineage>
        <taxon>Bacteria</taxon>
        <taxon>Pseudomonadati</taxon>
        <taxon>Bacteroidota</taxon>
        <taxon>Flavobacteriia</taxon>
        <taxon>Flavobacteriales</taxon>
        <taxon>Weeksellaceae</taxon>
        <taxon>Chryseobacterium group</taxon>
        <taxon>Chryseobacterium</taxon>
    </lineage>
</organism>
<dbReference type="Proteomes" id="UP000236182">
    <property type="component" value="Unassembled WGS sequence"/>
</dbReference>
<protein>
    <recommendedName>
        <fullName evidence="3">Initiator Rep protein domain-containing protein</fullName>
    </recommendedName>
</protein>
<accession>A0A316WI14</accession>
<proteinExistence type="predicted"/>
<gene>
    <name evidence="1" type="ORF">C1638_020975</name>
</gene>
<keyword evidence="2" id="KW-1185">Reference proteome</keyword>
<dbReference type="EMBL" id="PPEI02000009">
    <property type="protein sequence ID" value="PWN60043.1"/>
    <property type="molecule type" value="Genomic_DNA"/>
</dbReference>
<dbReference type="OrthoDB" id="1269202at2"/>
<evidence type="ECO:0000313" key="1">
    <source>
        <dbReference type="EMBL" id="PWN60043.1"/>
    </source>
</evidence>
<evidence type="ECO:0000313" key="2">
    <source>
        <dbReference type="Proteomes" id="UP000236182"/>
    </source>
</evidence>
<dbReference type="AlphaFoldDB" id="A0A316WI14"/>
<comment type="caution">
    <text evidence="1">The sequence shown here is derived from an EMBL/GenBank/DDBJ whole genome shotgun (WGS) entry which is preliminary data.</text>
</comment>
<sequence>MSTNDKNKKAGDVEINYGNVVDYKKESTKRPLVKFGKDFIDNFFFDETGRAIDVPITSLRIIYLIYETFYSKQFDPKSEAKQLELFEEEFLTEHNTYAEVRLKNSRICPTDNHTSLDPALAFLAKYKQDWNFAINSKGQKIKTFGGLISNVTVVEKGFTQFLISSYWLKQIVQISQYNYLILESAFKIQSNKRVLFLLWLSKVNLEKGTLIKYTTLNYRFSVNYSTARDLSKGFLAPIKKDLDLYSNLSFNYSIKKDNITIMPYKTDKSIVVDLPEGAKKTVSVASKLAYIKKRHAVEDDEFKLFSERYSDSEMNRKEIEDAYTLFKGKCRKTGKKMQDYIGKDFLHEIQGFIIAGYNSSRKSKILPNGYLRII</sequence>
<name>A0A316WI14_9FLAO</name>
<evidence type="ECO:0008006" key="3">
    <source>
        <dbReference type="Google" id="ProtNLM"/>
    </source>
</evidence>
<dbReference type="RefSeq" id="WP_109623888.1">
    <property type="nucleotide sequence ID" value="NZ_PPEI02000009.1"/>
</dbReference>